<dbReference type="OMA" id="VIILCPG"/>
<reference evidence="3" key="1">
    <citation type="journal article" date="2015" name="Genome Announc.">
        <title>Draft genome sequence of the cellulolytic fungus Chaetomium globosum.</title>
        <authorList>
            <person name="Cuomo C.A."/>
            <person name="Untereiner W.A."/>
            <person name="Ma L.-J."/>
            <person name="Grabherr M."/>
            <person name="Birren B.W."/>
        </authorList>
    </citation>
    <scope>NUCLEOTIDE SEQUENCE [LARGE SCALE GENOMIC DNA]</scope>
    <source>
        <strain evidence="3">ATCC 6205 / CBS 148.51 / DSM 1962 / NBRC 6347 / NRRL 1970</strain>
    </source>
</reference>
<dbReference type="eggNOG" id="ENOG502RJEU">
    <property type="taxonomic scope" value="Eukaryota"/>
</dbReference>
<gene>
    <name evidence="2" type="ORF">CHGG_01199</name>
</gene>
<evidence type="ECO:0000313" key="3">
    <source>
        <dbReference type="Proteomes" id="UP000001056"/>
    </source>
</evidence>
<dbReference type="RefSeq" id="XP_001220420.1">
    <property type="nucleotide sequence ID" value="XM_001220419.1"/>
</dbReference>
<sequence>MNDPDTLPPIDLPSPPTTILTLTKFHATLATLLLATTTTADRHVALVSALAYVHFWSATLGFAWWPVFHVLCLGLVGALVGDMVLVGLRVVEEGVVGGVEVGGVGGEKGGRGGGGTGNGYGWVWGLDQLVGVAAMVVVSGPLGLLVIILCPGIGWYLRRATRVLKWVFPYTASALWFILKWLLQESTGGVGVVLLGGQG</sequence>
<protein>
    <submittedName>
        <fullName evidence="2">Uncharacterized protein</fullName>
    </submittedName>
</protein>
<accession>Q2HF05</accession>
<dbReference type="GeneID" id="4387444"/>
<dbReference type="Proteomes" id="UP000001056">
    <property type="component" value="Unassembled WGS sequence"/>
</dbReference>
<proteinExistence type="predicted"/>
<dbReference type="InParanoid" id="Q2HF05"/>
<organism evidence="2 3">
    <name type="scientific">Chaetomium globosum (strain ATCC 6205 / CBS 148.51 / DSM 1962 / NBRC 6347 / NRRL 1970)</name>
    <name type="common">Soil fungus</name>
    <dbReference type="NCBI Taxonomy" id="306901"/>
    <lineage>
        <taxon>Eukaryota</taxon>
        <taxon>Fungi</taxon>
        <taxon>Dikarya</taxon>
        <taxon>Ascomycota</taxon>
        <taxon>Pezizomycotina</taxon>
        <taxon>Sordariomycetes</taxon>
        <taxon>Sordariomycetidae</taxon>
        <taxon>Sordariales</taxon>
        <taxon>Chaetomiaceae</taxon>
        <taxon>Chaetomium</taxon>
    </lineage>
</organism>
<feature type="transmembrane region" description="Helical" evidence="1">
    <location>
        <begin position="43"/>
        <end position="63"/>
    </location>
</feature>
<keyword evidence="1" id="KW-0812">Transmembrane</keyword>
<dbReference type="VEuPathDB" id="FungiDB:CHGG_01199"/>
<dbReference type="HOGENOM" id="CLU_1372038_0_0_1"/>
<evidence type="ECO:0000256" key="1">
    <source>
        <dbReference type="SAM" id="Phobius"/>
    </source>
</evidence>
<dbReference type="EMBL" id="CH408029">
    <property type="protein sequence ID" value="EAQ92964.1"/>
    <property type="molecule type" value="Genomic_DNA"/>
</dbReference>
<feature type="transmembrane region" description="Helical" evidence="1">
    <location>
        <begin position="129"/>
        <end position="156"/>
    </location>
</feature>
<dbReference type="AlphaFoldDB" id="Q2HF05"/>
<keyword evidence="3" id="KW-1185">Reference proteome</keyword>
<evidence type="ECO:0000313" key="2">
    <source>
        <dbReference type="EMBL" id="EAQ92964.1"/>
    </source>
</evidence>
<name>Q2HF05_CHAGB</name>
<keyword evidence="1" id="KW-0472">Membrane</keyword>
<dbReference type="OrthoDB" id="4589968at2759"/>
<keyword evidence="1" id="KW-1133">Transmembrane helix</keyword>